<sequence length="205" mass="22658">MRLTLLVLAMALITGCATNTARTTSTSPEVVDIRAKLSMGACDPMVADQVLPLGNPGLEQEVAFQCLQDGQLGTVERLLEGYSDRHDNAPNPDYSDYLLALTDFVRFELAEGDAVEQLKAGRRAHDGLVSFVRTYPESAYRAEVAPRLEALHEGMARAEYRLAMGEIEKGRREAGASRLRYVAREYPRSSAATDAKRWLEQRLAP</sequence>
<feature type="domain" description="Outer membrane lipoprotein BamD-like" evidence="3">
    <location>
        <begin position="62"/>
        <end position="195"/>
    </location>
</feature>
<reference evidence="5" key="1">
    <citation type="journal article" date="2019" name="Int. J. Syst. Evol. Microbiol.">
        <title>The Global Catalogue of Microorganisms (GCM) 10K type strain sequencing project: providing services to taxonomists for standard genome sequencing and annotation.</title>
        <authorList>
            <consortium name="The Broad Institute Genomics Platform"/>
            <consortium name="The Broad Institute Genome Sequencing Center for Infectious Disease"/>
            <person name="Wu L."/>
            <person name="Ma J."/>
        </authorList>
    </citation>
    <scope>NUCLEOTIDE SEQUENCE [LARGE SCALE GENOMIC DNA]</scope>
    <source>
        <strain evidence="5">CGMCC 1.12482</strain>
    </source>
</reference>
<evidence type="ECO:0000259" key="3">
    <source>
        <dbReference type="Pfam" id="PF13525"/>
    </source>
</evidence>
<evidence type="ECO:0000256" key="1">
    <source>
        <dbReference type="ARBA" id="ARBA00022729"/>
    </source>
</evidence>
<comment type="caution">
    <text evidence="4">The sequence shown here is derived from an EMBL/GenBank/DDBJ whole genome shotgun (WGS) entry which is preliminary data.</text>
</comment>
<name>A0ABQ1NXB4_9GAMM</name>
<keyword evidence="1 2" id="KW-0732">Signal</keyword>
<dbReference type="InterPro" id="IPR039565">
    <property type="entry name" value="BamD-like"/>
</dbReference>
<evidence type="ECO:0000313" key="5">
    <source>
        <dbReference type="Proteomes" id="UP000638188"/>
    </source>
</evidence>
<dbReference type="Proteomes" id="UP000638188">
    <property type="component" value="Unassembled WGS sequence"/>
</dbReference>
<dbReference type="InterPro" id="IPR011990">
    <property type="entry name" value="TPR-like_helical_dom_sf"/>
</dbReference>
<dbReference type="Pfam" id="PF13525">
    <property type="entry name" value="YfiO"/>
    <property type="match status" value="1"/>
</dbReference>
<protein>
    <recommendedName>
        <fullName evidence="3">Outer membrane lipoprotein BamD-like domain-containing protein</fullName>
    </recommendedName>
</protein>
<proteinExistence type="predicted"/>
<keyword evidence="5" id="KW-1185">Reference proteome</keyword>
<dbReference type="Gene3D" id="1.25.40.10">
    <property type="entry name" value="Tetratricopeptide repeat domain"/>
    <property type="match status" value="1"/>
</dbReference>
<feature type="signal peptide" evidence="2">
    <location>
        <begin position="1"/>
        <end position="21"/>
    </location>
</feature>
<evidence type="ECO:0000256" key="2">
    <source>
        <dbReference type="SAM" id="SignalP"/>
    </source>
</evidence>
<accession>A0ABQ1NXB4</accession>
<gene>
    <name evidence="4" type="ORF">GCM10007418_03070</name>
</gene>
<organism evidence="4 5">
    <name type="scientific">Halopseudomonas salina</name>
    <dbReference type="NCBI Taxonomy" id="1323744"/>
    <lineage>
        <taxon>Bacteria</taxon>
        <taxon>Pseudomonadati</taxon>
        <taxon>Pseudomonadota</taxon>
        <taxon>Gammaproteobacteria</taxon>
        <taxon>Pseudomonadales</taxon>
        <taxon>Pseudomonadaceae</taxon>
        <taxon>Halopseudomonas</taxon>
    </lineage>
</organism>
<dbReference type="PROSITE" id="PS51257">
    <property type="entry name" value="PROKAR_LIPOPROTEIN"/>
    <property type="match status" value="1"/>
</dbReference>
<evidence type="ECO:0000313" key="4">
    <source>
        <dbReference type="EMBL" id="GGC86689.1"/>
    </source>
</evidence>
<dbReference type="EMBL" id="BMFF01000001">
    <property type="protein sequence ID" value="GGC86689.1"/>
    <property type="molecule type" value="Genomic_DNA"/>
</dbReference>
<dbReference type="RefSeq" id="WP_150277594.1">
    <property type="nucleotide sequence ID" value="NZ_BMFF01000001.1"/>
</dbReference>
<feature type="chain" id="PRO_5045669466" description="Outer membrane lipoprotein BamD-like domain-containing protein" evidence="2">
    <location>
        <begin position="22"/>
        <end position="205"/>
    </location>
</feature>